<sequence>MMVPEIICIECGGAVARGERCGNCGHMPDDADANTVWLEVGDHFSLSLDPGLLGLKSDDSAPLRLELELVELWEHYDHRRVLLAHLGGWSCGDIAPNDAQFCENLTDLTLVVEQEVDDVLGAVEFVPNNLKHWVRRPITELRREGTKLSVFRNDGGLALDEMVEVGVGRLSPRQIRSLFLPVLNAVALVHREGLVHLRLTPWLLRMRDRKDPEGIPLEFLRDVMNVDEAGQRTGLGDEETFSEDEGEAAAPAPLASSNPFAMARELEVTRDDVIPLSGGETVASDTAPAPAHAAAAISGLELLFDGIDGFVKVDANLENILFTRGFSAPELIAQGPIDNYEACDIFSLGMVLYFLVAGQIPPVSVYTRETPAIPACNLRPDFPPGLQAVIGRATRPDPAERYPTVDALLKAFEYACDVMVARAEGTRAQPPRVSVAVDTHVGIAKGQRNPVNQDAVFVGVSEDHRLSLMVVADGVSTASYGSGDLASGALAAEASVAWEELHEAYKKDEAIEPQVVLQEILNRANDRLVDYVNARFLPFRGGPHEVMGSTVLAAIFYDGVVTLVTLGDSRVYLSRGDFFEQVTTDHNLWTLSILDGMAADSALAMPHGDALARCLGTFMLRDERLHALNPEPDVISFPLLRGDTLLLTTDGLVDFAAAHMLTAEDYIHHILVSEPDPALACLELILLANRGGGGDNIGVGIAKFI</sequence>
<keyword evidence="9" id="KW-1185">Reference proteome</keyword>
<dbReference type="Proteomes" id="UP000249799">
    <property type="component" value="Chromosome"/>
</dbReference>
<dbReference type="InterPro" id="IPR036457">
    <property type="entry name" value="PPM-type-like_dom_sf"/>
</dbReference>
<dbReference type="PROSITE" id="PS50011">
    <property type="entry name" value="PROTEIN_KINASE_DOM"/>
    <property type="match status" value="1"/>
</dbReference>
<evidence type="ECO:0000259" key="7">
    <source>
        <dbReference type="PROSITE" id="PS51746"/>
    </source>
</evidence>
<dbReference type="EMBL" id="CP030032">
    <property type="protein sequence ID" value="AWV89628.1"/>
    <property type="molecule type" value="Genomic_DNA"/>
</dbReference>
<keyword evidence="2" id="KW-0547">Nucleotide-binding</keyword>
<gene>
    <name evidence="8" type="ORF">DN745_09885</name>
</gene>
<evidence type="ECO:0000256" key="1">
    <source>
        <dbReference type="ARBA" id="ARBA00022679"/>
    </source>
</evidence>
<dbReference type="SUPFAM" id="SSF56112">
    <property type="entry name" value="Protein kinase-like (PK-like)"/>
    <property type="match status" value="1"/>
</dbReference>
<dbReference type="PANTHER" id="PTHR43289">
    <property type="entry name" value="MITOGEN-ACTIVATED PROTEIN KINASE KINASE KINASE 20-RELATED"/>
    <property type="match status" value="1"/>
</dbReference>
<organism evidence="8 9">
    <name type="scientific">Bradymonas sediminis</name>
    <dbReference type="NCBI Taxonomy" id="1548548"/>
    <lineage>
        <taxon>Bacteria</taxon>
        <taxon>Deltaproteobacteria</taxon>
        <taxon>Bradymonadales</taxon>
        <taxon>Bradymonadaceae</taxon>
        <taxon>Bradymonas</taxon>
    </lineage>
</organism>
<dbReference type="GO" id="GO:0004674">
    <property type="term" value="F:protein serine/threonine kinase activity"/>
    <property type="evidence" value="ECO:0007669"/>
    <property type="project" value="TreeGrafter"/>
</dbReference>
<evidence type="ECO:0000256" key="5">
    <source>
        <dbReference type="SAM" id="MobiDB-lite"/>
    </source>
</evidence>
<evidence type="ECO:0000259" key="6">
    <source>
        <dbReference type="PROSITE" id="PS50011"/>
    </source>
</evidence>
<reference evidence="8 9" key="1">
    <citation type="submission" date="2018-06" db="EMBL/GenBank/DDBJ databases">
        <title>Lujinxingia sediminis gen. nov. sp. nov., a new facultative anaerobic member of the class Deltaproteobacteria, and proposal of Lujinxingaceae fam. nov.</title>
        <authorList>
            <person name="Guo L.-Y."/>
            <person name="Li C.-M."/>
            <person name="Wang S."/>
            <person name="Du Z.-J."/>
        </authorList>
    </citation>
    <scope>NUCLEOTIDE SEQUENCE [LARGE SCALE GENOMIC DNA]</scope>
    <source>
        <strain evidence="8 9">FA350</strain>
    </source>
</reference>
<dbReference type="InterPro" id="IPR000719">
    <property type="entry name" value="Prot_kinase_dom"/>
</dbReference>
<keyword evidence="4" id="KW-0067">ATP-binding</keyword>
<dbReference type="SMART" id="SM00332">
    <property type="entry name" value="PP2Cc"/>
    <property type="match status" value="1"/>
</dbReference>
<dbReference type="PROSITE" id="PS51746">
    <property type="entry name" value="PPM_2"/>
    <property type="match status" value="1"/>
</dbReference>
<dbReference type="SUPFAM" id="SSF81606">
    <property type="entry name" value="PP2C-like"/>
    <property type="match status" value="1"/>
</dbReference>
<evidence type="ECO:0000256" key="2">
    <source>
        <dbReference type="ARBA" id="ARBA00022741"/>
    </source>
</evidence>
<dbReference type="AlphaFoldDB" id="A0A2Z4FLS6"/>
<feature type="region of interest" description="Disordered" evidence="5">
    <location>
        <begin position="234"/>
        <end position="254"/>
    </location>
</feature>
<dbReference type="InterPro" id="IPR011009">
    <property type="entry name" value="Kinase-like_dom_sf"/>
</dbReference>
<dbReference type="InterPro" id="IPR001932">
    <property type="entry name" value="PPM-type_phosphatase-like_dom"/>
</dbReference>
<dbReference type="GO" id="GO:0005524">
    <property type="term" value="F:ATP binding"/>
    <property type="evidence" value="ECO:0007669"/>
    <property type="project" value="UniProtKB-KW"/>
</dbReference>
<evidence type="ECO:0000256" key="4">
    <source>
        <dbReference type="ARBA" id="ARBA00022840"/>
    </source>
</evidence>
<dbReference type="PANTHER" id="PTHR43289:SF6">
    <property type="entry name" value="SERINE_THREONINE-PROTEIN KINASE NEKL-3"/>
    <property type="match status" value="1"/>
</dbReference>
<evidence type="ECO:0000256" key="3">
    <source>
        <dbReference type="ARBA" id="ARBA00022777"/>
    </source>
</evidence>
<name>A0A2Z4FLS6_9DELT</name>
<proteinExistence type="predicted"/>
<evidence type="ECO:0008006" key="10">
    <source>
        <dbReference type="Google" id="ProtNLM"/>
    </source>
</evidence>
<dbReference type="Gene3D" id="1.10.510.10">
    <property type="entry name" value="Transferase(Phosphotransferase) domain 1"/>
    <property type="match status" value="1"/>
</dbReference>
<dbReference type="OrthoDB" id="9801841at2"/>
<dbReference type="RefSeq" id="WP_111334442.1">
    <property type="nucleotide sequence ID" value="NZ_SNXT01000002.1"/>
</dbReference>
<dbReference type="CDD" id="cd00143">
    <property type="entry name" value="PP2Cc"/>
    <property type="match status" value="1"/>
</dbReference>
<dbReference type="SMART" id="SM00331">
    <property type="entry name" value="PP2C_SIG"/>
    <property type="match status" value="1"/>
</dbReference>
<feature type="domain" description="Protein kinase" evidence="6">
    <location>
        <begin position="1"/>
        <end position="413"/>
    </location>
</feature>
<protein>
    <recommendedName>
        <fullName evidence="10">PPM-type phosphatase domain-containing protein</fullName>
    </recommendedName>
</protein>
<accession>A0A2Z4FLS6</accession>
<evidence type="ECO:0000313" key="8">
    <source>
        <dbReference type="EMBL" id="AWV89628.1"/>
    </source>
</evidence>
<feature type="domain" description="PPM-type phosphatase" evidence="7">
    <location>
        <begin position="438"/>
        <end position="704"/>
    </location>
</feature>
<dbReference type="Pfam" id="PF13672">
    <property type="entry name" value="PP2C_2"/>
    <property type="match status" value="1"/>
</dbReference>
<feature type="compositionally biased region" description="Acidic residues" evidence="5">
    <location>
        <begin position="236"/>
        <end position="247"/>
    </location>
</feature>
<keyword evidence="3" id="KW-0418">Kinase</keyword>
<dbReference type="KEGG" id="bsed:DN745_09885"/>
<keyword evidence="1" id="KW-0808">Transferase</keyword>
<dbReference type="Gene3D" id="3.60.40.10">
    <property type="entry name" value="PPM-type phosphatase domain"/>
    <property type="match status" value="1"/>
</dbReference>
<evidence type="ECO:0000313" key="9">
    <source>
        <dbReference type="Proteomes" id="UP000249799"/>
    </source>
</evidence>